<feature type="domain" description="HTH luxR-type" evidence="3">
    <location>
        <begin position="896"/>
        <end position="961"/>
    </location>
</feature>
<dbReference type="Pfam" id="PF13191">
    <property type="entry name" value="AAA_16"/>
    <property type="match status" value="1"/>
</dbReference>
<evidence type="ECO:0000256" key="2">
    <source>
        <dbReference type="ARBA" id="ARBA00022840"/>
    </source>
</evidence>
<accession>A0ABZ1FDI8</accession>
<dbReference type="SUPFAM" id="SSF52540">
    <property type="entry name" value="P-loop containing nucleoside triphosphate hydrolases"/>
    <property type="match status" value="1"/>
</dbReference>
<dbReference type="PANTHER" id="PTHR16305">
    <property type="entry name" value="TESTICULAR SOLUBLE ADENYLYL CYCLASE"/>
    <property type="match status" value="1"/>
</dbReference>
<evidence type="ECO:0000313" key="5">
    <source>
        <dbReference type="Proteomes" id="UP001344251"/>
    </source>
</evidence>
<dbReference type="InterPro" id="IPR016032">
    <property type="entry name" value="Sig_transdc_resp-reg_C-effctor"/>
</dbReference>
<organism evidence="4 5">
    <name type="scientific">Streptomyces decoyicus</name>
    <dbReference type="NCBI Taxonomy" id="249567"/>
    <lineage>
        <taxon>Bacteria</taxon>
        <taxon>Bacillati</taxon>
        <taxon>Actinomycetota</taxon>
        <taxon>Actinomycetes</taxon>
        <taxon>Kitasatosporales</taxon>
        <taxon>Streptomycetaceae</taxon>
        <taxon>Streptomyces</taxon>
    </lineage>
</organism>
<dbReference type="PANTHER" id="PTHR16305:SF35">
    <property type="entry name" value="TRANSCRIPTIONAL ACTIVATOR DOMAIN"/>
    <property type="match status" value="1"/>
</dbReference>
<dbReference type="InterPro" id="IPR000792">
    <property type="entry name" value="Tscrpt_reg_LuxR_C"/>
</dbReference>
<dbReference type="Pfam" id="PF00196">
    <property type="entry name" value="GerE"/>
    <property type="match status" value="1"/>
</dbReference>
<keyword evidence="5" id="KW-1185">Reference proteome</keyword>
<keyword evidence="2" id="KW-0067">ATP-binding</keyword>
<dbReference type="CDD" id="cd06170">
    <property type="entry name" value="LuxR_C_like"/>
    <property type="match status" value="1"/>
</dbReference>
<name>A0ABZ1FDI8_9ACTN</name>
<dbReference type="SUPFAM" id="SSF48452">
    <property type="entry name" value="TPR-like"/>
    <property type="match status" value="1"/>
</dbReference>
<dbReference type="EMBL" id="CP109106">
    <property type="protein sequence ID" value="WSB68427.1"/>
    <property type="molecule type" value="Genomic_DNA"/>
</dbReference>
<sequence length="971" mass="102171">MASGQDHAPGKGDWPLVGRDAELAALGAAAGHVLTGRPHVVQIEGPAGIGKAALLNAWCRADERFRVLRARCHPGEQEHVFGAVRQLFQPVLDSADDTARTSLPPAAASALQVLDEHAPADPAPSGPDTTAATLTGLGKLARHLAGQQPLLLVVDSPQWIDPPSMQWLVQCVRRADTGPVLIVLVTPTAEFRKHDQLLAELLQPSHCHTIELGPLGVRDVQQLAQVVWRGEKPDPSFCASCHAATGGHPLFLRALLSHAQLDGLRPTAEHQDRIRTLSLPGLRREILHRLSQGSPEAVGLARALTLLGDRSPRHLLAAHCGRGEAVVRAAVADLRSLGLVRAGPDPGFVHQVVGDTVLETMSPDELSREHARAARVSFLCGRPDEEVAAHLLAADPVADTWAVPALRGAAYQALRRGAPEAAATYLRCALQQPLQTAERGPLLLQLAVATGHYDAAQALSYATGALETLSDAAARRDALGLLTSCLLLAAGTGTALSVVDRLVTEFGTRADADAAGMEGTDADGADQEFTLRLQVLRALVACGRPTTPTTAPAADVDELLGRTPGERQLLAVHAFRALRSGSPAPYVATLLDRASGTLPALSHEVFPRHYFVAHTLLYLDELDTAEQMRAQLARVTEGKSMELLDASVTAYHAALSLRRGHVTEALATAQKVVDRGSATGRPPHTAVLDAMRIDALVAQGRVDAAEHVARARSAEGLEDGAWEAPFYLMSLAGLRTAQGDTHAALSLLHECGHRLVAAGTVSPAVCAWRSRAAAAHLVLGEASAAQELVDEELDLARRGQIPRTVGVALRMAGKLASGAQRVELLDEAVSVLTPTPAHLELARALHDLGVALADRGDLDGARRALRKGLTLASACGATAPAKRLRQRLYDAGGRAGKNSSGLLTPGEERVSGLAAQGYGNKEIAERLFVSLRTVETHLTGAYRKLGISGRNQLAAAVGAPSAESAGSARSG</sequence>
<evidence type="ECO:0000313" key="4">
    <source>
        <dbReference type="EMBL" id="WSB68427.1"/>
    </source>
</evidence>
<dbReference type="SMART" id="SM00421">
    <property type="entry name" value="HTH_LUXR"/>
    <property type="match status" value="1"/>
</dbReference>
<reference evidence="4 5" key="1">
    <citation type="submission" date="2022-10" db="EMBL/GenBank/DDBJ databases">
        <title>The complete genomes of actinobacterial strains from the NBC collection.</title>
        <authorList>
            <person name="Joergensen T.S."/>
            <person name="Alvarez Arevalo M."/>
            <person name="Sterndorff E.B."/>
            <person name="Faurdal D."/>
            <person name="Vuksanovic O."/>
            <person name="Mourched A.-S."/>
            <person name="Charusanti P."/>
            <person name="Shaw S."/>
            <person name="Blin K."/>
            <person name="Weber T."/>
        </authorList>
    </citation>
    <scope>NUCLEOTIDE SEQUENCE [LARGE SCALE GENOMIC DNA]</scope>
    <source>
        <strain evidence="4 5">NBC 01774</strain>
    </source>
</reference>
<dbReference type="InterPro" id="IPR011990">
    <property type="entry name" value="TPR-like_helical_dom_sf"/>
</dbReference>
<protein>
    <submittedName>
        <fullName evidence="4">AAA family ATPase</fullName>
    </submittedName>
</protein>
<proteinExistence type="predicted"/>
<dbReference type="InterPro" id="IPR036388">
    <property type="entry name" value="WH-like_DNA-bd_sf"/>
</dbReference>
<dbReference type="Gene3D" id="1.25.40.10">
    <property type="entry name" value="Tetratricopeptide repeat domain"/>
    <property type="match status" value="1"/>
</dbReference>
<dbReference type="RefSeq" id="WP_326617902.1">
    <property type="nucleotide sequence ID" value="NZ_CP109106.1"/>
</dbReference>
<dbReference type="InterPro" id="IPR041664">
    <property type="entry name" value="AAA_16"/>
</dbReference>
<keyword evidence="1" id="KW-0547">Nucleotide-binding</keyword>
<evidence type="ECO:0000256" key="1">
    <source>
        <dbReference type="ARBA" id="ARBA00022741"/>
    </source>
</evidence>
<dbReference type="PROSITE" id="PS50043">
    <property type="entry name" value="HTH_LUXR_2"/>
    <property type="match status" value="1"/>
</dbReference>
<gene>
    <name evidence="4" type="ORF">OG863_10925</name>
</gene>
<evidence type="ECO:0000259" key="3">
    <source>
        <dbReference type="PROSITE" id="PS50043"/>
    </source>
</evidence>
<dbReference type="InterPro" id="IPR027417">
    <property type="entry name" value="P-loop_NTPase"/>
</dbReference>
<dbReference type="PRINTS" id="PR00038">
    <property type="entry name" value="HTHLUXR"/>
</dbReference>
<dbReference type="Gene3D" id="1.10.10.10">
    <property type="entry name" value="Winged helix-like DNA-binding domain superfamily/Winged helix DNA-binding domain"/>
    <property type="match status" value="1"/>
</dbReference>
<dbReference type="SUPFAM" id="SSF46894">
    <property type="entry name" value="C-terminal effector domain of the bipartite response regulators"/>
    <property type="match status" value="1"/>
</dbReference>
<dbReference type="Proteomes" id="UP001344251">
    <property type="component" value="Chromosome"/>
</dbReference>